<dbReference type="Pfam" id="PF00300">
    <property type="entry name" value="His_Phos_1"/>
    <property type="match status" value="1"/>
</dbReference>
<dbReference type="InterPro" id="IPR029033">
    <property type="entry name" value="His_PPase_superfam"/>
</dbReference>
<proteinExistence type="predicted"/>
<evidence type="ECO:0000313" key="1">
    <source>
        <dbReference type="EMBL" id="MFB9071183.1"/>
    </source>
</evidence>
<gene>
    <name evidence="1" type="ORF">ACFFX0_08235</name>
</gene>
<dbReference type="PANTHER" id="PTHR48100:SF62">
    <property type="entry name" value="GLUCOSYL-3-PHOSPHOGLYCERATE PHOSPHATASE"/>
    <property type="match status" value="1"/>
</dbReference>
<dbReference type="CDD" id="cd07067">
    <property type="entry name" value="HP_PGM_like"/>
    <property type="match status" value="1"/>
</dbReference>
<name>A0ABV5FWW6_9MICC</name>
<dbReference type="InterPro" id="IPR050275">
    <property type="entry name" value="PGM_Phosphatase"/>
</dbReference>
<sequence>MVSRWTDGVHAVTVPGRPPRLAVMPRDETTSSPLEATTTLILLVRHGQTPTTGTVLPGRAPGLHLSEAGVEQAGRVAERLAALPIAAIYASPLERTLETARPTSARTGMPVLEDEGLMEGDFGDWTGARLADLYRKPEWKTVQQRPSAFRFPEGESFVEIRDRMAATLERLRHAHDGGTVVCFSHADPIRVAVSDAMGTPLDRFQRLSIGPCSVSALSYQDGHDPVVLTVNSTQDTLAQLRAS</sequence>
<accession>A0ABV5FWW6</accession>
<keyword evidence="2" id="KW-1185">Reference proteome</keyword>
<evidence type="ECO:0000313" key="2">
    <source>
        <dbReference type="Proteomes" id="UP001589575"/>
    </source>
</evidence>
<dbReference type="Gene3D" id="3.40.50.1240">
    <property type="entry name" value="Phosphoglycerate mutase-like"/>
    <property type="match status" value="1"/>
</dbReference>
<protein>
    <submittedName>
        <fullName evidence="1">Histidine phosphatase family protein</fullName>
    </submittedName>
</protein>
<organism evidence="1 2">
    <name type="scientific">Citricoccus parietis</name>
    <dbReference type="NCBI Taxonomy" id="592307"/>
    <lineage>
        <taxon>Bacteria</taxon>
        <taxon>Bacillati</taxon>
        <taxon>Actinomycetota</taxon>
        <taxon>Actinomycetes</taxon>
        <taxon>Micrococcales</taxon>
        <taxon>Micrococcaceae</taxon>
        <taxon>Citricoccus</taxon>
    </lineage>
</organism>
<dbReference type="Proteomes" id="UP001589575">
    <property type="component" value="Unassembled WGS sequence"/>
</dbReference>
<dbReference type="PANTHER" id="PTHR48100">
    <property type="entry name" value="BROAD-SPECIFICITY PHOSPHATASE YOR283W-RELATED"/>
    <property type="match status" value="1"/>
</dbReference>
<dbReference type="InterPro" id="IPR013078">
    <property type="entry name" value="His_Pase_superF_clade-1"/>
</dbReference>
<dbReference type="SMART" id="SM00855">
    <property type="entry name" value="PGAM"/>
    <property type="match status" value="1"/>
</dbReference>
<dbReference type="SUPFAM" id="SSF53254">
    <property type="entry name" value="Phosphoglycerate mutase-like"/>
    <property type="match status" value="1"/>
</dbReference>
<reference evidence="1 2" key="1">
    <citation type="submission" date="2024-09" db="EMBL/GenBank/DDBJ databases">
        <authorList>
            <person name="Sun Q."/>
            <person name="Mori K."/>
        </authorList>
    </citation>
    <scope>NUCLEOTIDE SEQUENCE [LARGE SCALE GENOMIC DNA]</scope>
    <source>
        <strain evidence="1 2">CCM 7609</strain>
    </source>
</reference>
<dbReference type="EMBL" id="JBHMFI010000001">
    <property type="protein sequence ID" value="MFB9071183.1"/>
    <property type="molecule type" value="Genomic_DNA"/>
</dbReference>
<comment type="caution">
    <text evidence="1">The sequence shown here is derived from an EMBL/GenBank/DDBJ whole genome shotgun (WGS) entry which is preliminary data.</text>
</comment>